<dbReference type="RefSeq" id="WP_153714103.1">
    <property type="nucleotide sequence ID" value="NZ_CP045871.1"/>
</dbReference>
<dbReference type="EMBL" id="CP045871">
    <property type="protein sequence ID" value="QGG80599.1"/>
    <property type="molecule type" value="Genomic_DNA"/>
</dbReference>
<evidence type="ECO:0008006" key="3">
    <source>
        <dbReference type="Google" id="ProtNLM"/>
    </source>
</evidence>
<protein>
    <recommendedName>
        <fullName evidence="3">PD-(D/E)XK nuclease superfamily protein</fullName>
    </recommendedName>
</protein>
<organism evidence="1 2">
    <name type="scientific">Litorivicinus lipolyticus</name>
    <dbReference type="NCBI Taxonomy" id="418701"/>
    <lineage>
        <taxon>Bacteria</taxon>
        <taxon>Pseudomonadati</taxon>
        <taxon>Pseudomonadota</taxon>
        <taxon>Gammaproteobacteria</taxon>
        <taxon>Oceanospirillales</taxon>
        <taxon>Litorivicinaceae</taxon>
        <taxon>Litorivicinus</taxon>
    </lineage>
</organism>
<keyword evidence="2" id="KW-1185">Reference proteome</keyword>
<dbReference type="AlphaFoldDB" id="A0A5Q2Q7S1"/>
<evidence type="ECO:0000313" key="1">
    <source>
        <dbReference type="EMBL" id="QGG80599.1"/>
    </source>
</evidence>
<sequence>MLDFNSSNNLSERITAFIDEGLAKDRNAQTPRDYLGASRLGVACDRALQYEYLNAPVDTGREFSGKTLRIFEAGHVFEELAIKWLRDAGFTLLTETATRGQFGFTAAGGQLKGHIDGVITAAPAELSLTFPMLWECKSLNNKSWNDTVKKGVTISKPVYATQMAIYQAYMETDIPGISEHPALFTAINKDTAELYFELVPFNAELAQKASDRAVRILNACGAHELLPRAAADPCHFTCKFCAWQERCWGGRA</sequence>
<dbReference type="Gene3D" id="3.90.320.10">
    <property type="match status" value="1"/>
</dbReference>
<dbReference type="OrthoDB" id="1982at2"/>
<dbReference type="InterPro" id="IPR011604">
    <property type="entry name" value="PDDEXK-like_dom_sf"/>
</dbReference>
<gene>
    <name evidence="1" type="ORF">GH975_08455</name>
</gene>
<dbReference type="KEGG" id="llp:GH975_08455"/>
<reference evidence="1 2" key="1">
    <citation type="submission" date="2019-11" db="EMBL/GenBank/DDBJ databases">
        <authorList>
            <person name="Khan S.A."/>
            <person name="Jeon C.O."/>
            <person name="Chun B.H."/>
        </authorList>
    </citation>
    <scope>NUCLEOTIDE SEQUENCE [LARGE SCALE GENOMIC DNA]</scope>
    <source>
        <strain evidence="1 2">IMCC 1097</strain>
    </source>
</reference>
<proteinExistence type="predicted"/>
<name>A0A5Q2Q7S1_9GAMM</name>
<accession>A0A5Q2Q7S1</accession>
<dbReference type="Proteomes" id="UP000388235">
    <property type="component" value="Chromosome"/>
</dbReference>
<evidence type="ECO:0000313" key="2">
    <source>
        <dbReference type="Proteomes" id="UP000388235"/>
    </source>
</evidence>